<dbReference type="AlphaFoldDB" id="A0A162D5M7"/>
<dbReference type="EMBL" id="LTAO01000034">
    <property type="protein sequence ID" value="KYG28199.1"/>
    <property type="molecule type" value="Genomic_DNA"/>
</dbReference>
<proteinExistence type="predicted"/>
<protein>
    <recommendedName>
        <fullName evidence="3">ASCH domain-containing protein</fullName>
    </recommendedName>
</protein>
<dbReference type="OrthoDB" id="9800495at2"/>
<name>A0A162D5M7_9BACI</name>
<sequence>MTPLMSFWPSVYEKISGQIKLIEYRRTFPKDCKFAYMYVSKPVKAVCGIVYFGDKHTLSDWKEKYSNSLEISTRIDEYLENYRYGMEIKGFQKIHPITLDDLRRNVPGFVAPQSYLLLENNKFLAEYIERNVVLVGEKIENDFSNAYPEHVCKRY</sequence>
<gene>
    <name evidence="1" type="ORF">AZF04_09875</name>
</gene>
<reference evidence="1" key="1">
    <citation type="submission" date="2016-02" db="EMBL/GenBank/DDBJ databases">
        <title>Genome sequence of Bacillus trypoxylicola KCTC 13244(T).</title>
        <authorList>
            <person name="Jeong H."/>
            <person name="Park S.-H."/>
            <person name="Choi S.-K."/>
        </authorList>
    </citation>
    <scope>NUCLEOTIDE SEQUENCE [LARGE SCALE GENOMIC DNA]</scope>
    <source>
        <strain evidence="1">KCTC 13244</strain>
    </source>
</reference>
<evidence type="ECO:0000313" key="2">
    <source>
        <dbReference type="Proteomes" id="UP000075806"/>
    </source>
</evidence>
<comment type="caution">
    <text evidence="1">The sequence shown here is derived from an EMBL/GenBank/DDBJ whole genome shotgun (WGS) entry which is preliminary data.</text>
</comment>
<evidence type="ECO:0008006" key="3">
    <source>
        <dbReference type="Google" id="ProtNLM"/>
    </source>
</evidence>
<organism evidence="1 2">
    <name type="scientific">Alkalihalobacillus trypoxylicola</name>
    <dbReference type="NCBI Taxonomy" id="519424"/>
    <lineage>
        <taxon>Bacteria</taxon>
        <taxon>Bacillati</taxon>
        <taxon>Bacillota</taxon>
        <taxon>Bacilli</taxon>
        <taxon>Bacillales</taxon>
        <taxon>Bacillaceae</taxon>
        <taxon>Alkalihalobacillus</taxon>
    </lineage>
</organism>
<accession>A0A162D5M7</accession>
<keyword evidence="2" id="KW-1185">Reference proteome</keyword>
<dbReference type="Proteomes" id="UP000075806">
    <property type="component" value="Unassembled WGS sequence"/>
</dbReference>
<dbReference type="RefSeq" id="WP_061949623.1">
    <property type="nucleotide sequence ID" value="NZ_LTAO01000034.1"/>
</dbReference>
<evidence type="ECO:0000313" key="1">
    <source>
        <dbReference type="EMBL" id="KYG28199.1"/>
    </source>
</evidence>
<dbReference type="STRING" id="519424.AZF04_09875"/>